<protein>
    <submittedName>
        <fullName evidence="2">Right-handed parallel beta-helix repeat-containing protein</fullName>
    </submittedName>
</protein>
<sequence length="490" mass="54786">MIQIECLGIPSRPVQSLLKEINPIQFGAKGDGLTDDTKALQSAIDAAKLENKNLNLQNYRYRTSQPLVTTLSSNESLIITGKGAIVDLVTNGLVVNSLDKLDNNGGTLNISGVTFQAPRFGDHYNTLHFINAILINRIDKIIIANCKFVNIYGNGIALMGYCKEGVINDNTFQGVHGFLEVKINNLYDCYGDGILIQDHCENLKITKNNIRLLKGQKGRCGIAVDYYSANITITNNVITGYDRCIHIESSNHINISNNKAIASFCGILVSSSTNININYNIINGQNPLNPSYISHPGLLFSYNSNQCNFSKNVIKGWTKQKFPTYSIKLWGDDIIFKENINWGGPVYAYRAQSGLFISNNKFYNSTIDFSLNKRIFIIENKFFSSPLLLNSTENCQVISNSFSPVLDSLFSEKIQVYSSKNVSFSNNKIYSANDFFIDNFNSHSFSIIGNILYKRKKPDGSRILKIPNSDLNKKKYNLLDDIESGKKIEI</sequence>
<gene>
    <name evidence="2" type="ORF">IEE83_24340</name>
</gene>
<dbReference type="InterPro" id="IPR011050">
    <property type="entry name" value="Pectin_lyase_fold/virulence"/>
</dbReference>
<dbReference type="SUPFAM" id="SSF51126">
    <property type="entry name" value="Pectin lyase-like"/>
    <property type="match status" value="2"/>
</dbReference>
<dbReference type="EMBL" id="JACYGY010000001">
    <property type="protein sequence ID" value="MBE9465028.1"/>
    <property type="molecule type" value="Genomic_DNA"/>
</dbReference>
<dbReference type="Gene3D" id="2.160.20.10">
    <property type="entry name" value="Single-stranded right-handed beta-helix, Pectin lyase-like"/>
    <property type="match status" value="1"/>
</dbReference>
<evidence type="ECO:0000313" key="3">
    <source>
        <dbReference type="Proteomes" id="UP000634134"/>
    </source>
</evidence>
<proteinExistence type="predicted"/>
<evidence type="ECO:0000313" key="2">
    <source>
        <dbReference type="EMBL" id="MBE9465028.1"/>
    </source>
</evidence>
<dbReference type="InterPro" id="IPR039448">
    <property type="entry name" value="Beta_helix"/>
</dbReference>
<feature type="domain" description="Right handed beta helix" evidence="1">
    <location>
        <begin position="180"/>
        <end position="330"/>
    </location>
</feature>
<name>A0ABR9WHN9_9BACT</name>
<dbReference type="Pfam" id="PF13229">
    <property type="entry name" value="Beta_helix"/>
    <property type="match status" value="1"/>
</dbReference>
<organism evidence="2 3">
    <name type="scientific">Dyadobacter subterraneus</name>
    <dbReference type="NCBI Taxonomy" id="2773304"/>
    <lineage>
        <taxon>Bacteria</taxon>
        <taxon>Pseudomonadati</taxon>
        <taxon>Bacteroidota</taxon>
        <taxon>Cytophagia</taxon>
        <taxon>Cytophagales</taxon>
        <taxon>Spirosomataceae</taxon>
        <taxon>Dyadobacter</taxon>
    </lineage>
</organism>
<keyword evidence="3" id="KW-1185">Reference proteome</keyword>
<reference evidence="3" key="1">
    <citation type="submission" date="2023-07" db="EMBL/GenBank/DDBJ databases">
        <title>Dyadobacter sp. nov 'subterranea' isolated from contaminted grondwater.</title>
        <authorList>
            <person name="Szabo I."/>
            <person name="Al-Omari J."/>
            <person name="Szerdahelyi S.G."/>
            <person name="Rado J."/>
        </authorList>
    </citation>
    <scope>NUCLEOTIDE SEQUENCE [LARGE SCALE GENOMIC DNA]</scope>
    <source>
        <strain evidence="3">UP-52</strain>
    </source>
</reference>
<accession>A0ABR9WHN9</accession>
<evidence type="ECO:0000259" key="1">
    <source>
        <dbReference type="Pfam" id="PF13229"/>
    </source>
</evidence>
<dbReference type="RefSeq" id="WP_194123055.1">
    <property type="nucleotide sequence ID" value="NZ_JACYGY010000001.1"/>
</dbReference>
<dbReference type="Proteomes" id="UP000634134">
    <property type="component" value="Unassembled WGS sequence"/>
</dbReference>
<dbReference type="InterPro" id="IPR012334">
    <property type="entry name" value="Pectin_lyas_fold"/>
</dbReference>
<dbReference type="InterPro" id="IPR006626">
    <property type="entry name" value="PbH1"/>
</dbReference>
<dbReference type="SMART" id="SM00710">
    <property type="entry name" value="PbH1"/>
    <property type="match status" value="8"/>
</dbReference>
<comment type="caution">
    <text evidence="2">The sequence shown here is derived from an EMBL/GenBank/DDBJ whole genome shotgun (WGS) entry which is preliminary data.</text>
</comment>